<evidence type="ECO:0000313" key="6">
    <source>
        <dbReference type="EMBL" id="EOO03150.1"/>
    </source>
</evidence>
<dbReference type="GO" id="GO:0071949">
    <property type="term" value="F:FAD binding"/>
    <property type="evidence" value="ECO:0007669"/>
    <property type="project" value="InterPro"/>
</dbReference>
<keyword evidence="4" id="KW-0560">Oxidoreductase</keyword>
<dbReference type="InterPro" id="IPR002938">
    <property type="entry name" value="FAD-bd"/>
</dbReference>
<sequence length="516" mass="55967">MEELYDVIIVGAGPIGLFLACELRLAGASVLVLERDAKPDAPWKVDTLGRRGLNSVSLEAFHRRGLLDPLVQLSEASVHLEKTPWLSGKLSHVNEQPTASEKPPPGPRIAGHFAGILLSLDKFDLKQFKYLLTERAESLGTTILRGHGFRRIVAQDDTGITVEAGENSVSFRGRWLVACDGGRSTVRKAAGFDFVGTGPKFAGYVVDCEWTKHEKFTPGFHYCDGGAYSVAPNTLYITDFEDGGAFDRTQQVTQEHVQSILDRMTGSPDAKITSWRHATTFTDQAMQVTSYRQGRVFIAGDAAHIHSPLGAQGLNLGIGDAINLGWKLASSVRQEAKGLPADLALLDTYGSERHPLGAWVLDWGRAQTLTLQPDPAGAALRGVLRNLIRTTDGTTELIGHYWGLSHRCKLGDGKAHAHPLVGMSAPDFEFTDGSRLGPKLQSGRGLLVDFGDEAGLKELIAGHESRIDYIGMAAKNQCGLRALLLRPDGVVAWVAEEKGESDMDAAIAAIKQWFRS</sequence>
<dbReference type="AlphaFoldDB" id="R8BV04"/>
<reference evidence="7" key="1">
    <citation type="journal article" date="2013" name="Genome Announc.">
        <title>Draft genome sequence of the ascomycete Phaeoacremonium aleophilum strain UCR-PA7, a causal agent of the esca disease complex in grapevines.</title>
        <authorList>
            <person name="Blanco-Ulate B."/>
            <person name="Rolshausen P."/>
            <person name="Cantu D."/>
        </authorList>
    </citation>
    <scope>NUCLEOTIDE SEQUENCE [LARGE SCALE GENOMIC DNA]</scope>
    <source>
        <strain evidence="7">UCR-PA7</strain>
    </source>
</reference>
<dbReference type="RefSeq" id="XP_007912099.1">
    <property type="nucleotide sequence ID" value="XM_007913908.1"/>
</dbReference>
<dbReference type="HOGENOM" id="CLU_009665_20_1_1"/>
<dbReference type="Gene3D" id="3.40.30.120">
    <property type="match status" value="1"/>
</dbReference>
<organism evidence="6 7">
    <name type="scientific">Phaeoacremonium minimum (strain UCR-PA7)</name>
    <name type="common">Esca disease fungus</name>
    <name type="synonym">Togninia minima</name>
    <dbReference type="NCBI Taxonomy" id="1286976"/>
    <lineage>
        <taxon>Eukaryota</taxon>
        <taxon>Fungi</taxon>
        <taxon>Dikarya</taxon>
        <taxon>Ascomycota</taxon>
        <taxon>Pezizomycotina</taxon>
        <taxon>Sordariomycetes</taxon>
        <taxon>Sordariomycetidae</taxon>
        <taxon>Togniniales</taxon>
        <taxon>Togniniaceae</taxon>
        <taxon>Phaeoacremonium</taxon>
    </lineage>
</organism>
<evidence type="ECO:0000256" key="2">
    <source>
        <dbReference type="ARBA" id="ARBA00022630"/>
    </source>
</evidence>
<dbReference type="PRINTS" id="PR00420">
    <property type="entry name" value="RNGMNOXGNASE"/>
</dbReference>
<keyword evidence="7" id="KW-1185">Reference proteome</keyword>
<keyword evidence="2" id="KW-0285">Flavoprotein</keyword>
<keyword evidence="3" id="KW-0274">FAD</keyword>
<dbReference type="KEGG" id="tmn:UCRPA7_1326"/>
<name>R8BV04_PHAM7</name>
<protein>
    <submittedName>
        <fullName evidence="6">Putative pentachlorophenol 4-protein</fullName>
    </submittedName>
</protein>
<dbReference type="EMBL" id="KB932855">
    <property type="protein sequence ID" value="EOO03150.1"/>
    <property type="molecule type" value="Genomic_DNA"/>
</dbReference>
<dbReference type="GeneID" id="19321463"/>
<dbReference type="GO" id="GO:0016709">
    <property type="term" value="F:oxidoreductase activity, acting on paired donors, with incorporation or reduction of molecular oxygen, NAD(P)H as one donor, and incorporation of one atom of oxygen"/>
    <property type="evidence" value="ECO:0007669"/>
    <property type="project" value="UniProtKB-ARBA"/>
</dbReference>
<gene>
    <name evidence="6" type="ORF">UCRPA7_1326</name>
</gene>
<dbReference type="Pfam" id="PF01494">
    <property type="entry name" value="FAD_binding_3"/>
    <property type="match status" value="1"/>
</dbReference>
<dbReference type="InterPro" id="IPR050641">
    <property type="entry name" value="RIFMO-like"/>
</dbReference>
<accession>R8BV04</accession>
<dbReference type="eggNOG" id="KOG3855">
    <property type="taxonomic scope" value="Eukaryota"/>
</dbReference>
<dbReference type="PANTHER" id="PTHR43004:SF19">
    <property type="entry name" value="BINDING MONOOXYGENASE, PUTATIVE (JCVI)-RELATED"/>
    <property type="match status" value="1"/>
</dbReference>
<dbReference type="SUPFAM" id="SSF51905">
    <property type="entry name" value="FAD/NAD(P)-binding domain"/>
    <property type="match status" value="1"/>
</dbReference>
<dbReference type="OrthoDB" id="1716816at2759"/>
<feature type="domain" description="FAD-binding" evidence="5">
    <location>
        <begin position="5"/>
        <end position="362"/>
    </location>
</feature>
<evidence type="ECO:0000313" key="7">
    <source>
        <dbReference type="Proteomes" id="UP000014074"/>
    </source>
</evidence>
<evidence type="ECO:0000259" key="5">
    <source>
        <dbReference type="Pfam" id="PF01494"/>
    </source>
</evidence>
<evidence type="ECO:0000256" key="4">
    <source>
        <dbReference type="ARBA" id="ARBA00023002"/>
    </source>
</evidence>
<dbReference type="Gene3D" id="3.50.50.60">
    <property type="entry name" value="FAD/NAD(P)-binding domain"/>
    <property type="match status" value="1"/>
</dbReference>
<dbReference type="InterPro" id="IPR036188">
    <property type="entry name" value="FAD/NAD-bd_sf"/>
</dbReference>
<evidence type="ECO:0000256" key="1">
    <source>
        <dbReference type="ARBA" id="ARBA00001974"/>
    </source>
</evidence>
<dbReference type="Pfam" id="PF21274">
    <property type="entry name" value="Rng_hyd_C"/>
    <property type="match status" value="1"/>
</dbReference>
<dbReference type="Gene3D" id="3.30.70.2450">
    <property type="match status" value="1"/>
</dbReference>
<comment type="cofactor">
    <cofactor evidence="1">
        <name>FAD</name>
        <dbReference type="ChEBI" id="CHEBI:57692"/>
    </cofactor>
</comment>
<evidence type="ECO:0000256" key="3">
    <source>
        <dbReference type="ARBA" id="ARBA00022827"/>
    </source>
</evidence>
<dbReference type="PANTHER" id="PTHR43004">
    <property type="entry name" value="TRK SYSTEM POTASSIUM UPTAKE PROTEIN"/>
    <property type="match status" value="1"/>
</dbReference>
<proteinExistence type="predicted"/>
<dbReference type="Proteomes" id="UP000014074">
    <property type="component" value="Unassembled WGS sequence"/>
</dbReference>